<organism evidence="6 7">
    <name type="scientific">Geosmithia morbida</name>
    <dbReference type="NCBI Taxonomy" id="1094350"/>
    <lineage>
        <taxon>Eukaryota</taxon>
        <taxon>Fungi</taxon>
        <taxon>Dikarya</taxon>
        <taxon>Ascomycota</taxon>
        <taxon>Pezizomycotina</taxon>
        <taxon>Sordariomycetes</taxon>
        <taxon>Hypocreomycetidae</taxon>
        <taxon>Hypocreales</taxon>
        <taxon>Bionectriaceae</taxon>
        <taxon>Geosmithia</taxon>
    </lineage>
</organism>
<sequence>MGQQLQESLETVYDGSPGARRQDASLLQVQKWSYLEDVPTGIDPLRQLLQGYSHLPAEEVDRHLLRIRDEAWKLCRLPYIGRWRFLNLVSSGDPCYQQALFRLRLPGSKDALLDLGCALGQTLRQFCADGVKGRRLFGVDLSPELVDLGYDMFRDRQSLGATFVVGDALDPDDTRLARLEGQITMVHADSFFHLFTWTQQLYIAKRIVGFLKPGTKNAMVFGTQAGTLVSEPRDRSSVPSPSSPYLHDQESFQQLWDTVGAMTNTAWAVHVENGGTILPLMPGVEKGTIPIKFAAYQVPVRDNY</sequence>
<comment type="similarity">
    <text evidence="4">Belongs to the class I-like SAM-binding methyltransferase superfamily.</text>
</comment>
<dbReference type="InterPro" id="IPR041698">
    <property type="entry name" value="Methyltransf_25"/>
</dbReference>
<accession>A0A9P5D4E2</accession>
<evidence type="ECO:0000313" key="6">
    <source>
        <dbReference type="EMBL" id="KAF4122705.1"/>
    </source>
</evidence>
<dbReference type="AlphaFoldDB" id="A0A9P5D4E2"/>
<reference evidence="6" key="1">
    <citation type="submission" date="2020-03" db="EMBL/GenBank/DDBJ databases">
        <title>Site-based positive gene gene selection in Geosmithia morbida across the United States reveals a broad range of putative effectors and factors for local host and environmental adapation.</title>
        <authorList>
            <person name="Onufrak A."/>
            <person name="Murdoch R.W."/>
            <person name="Gazis R."/>
            <person name="Huff M."/>
            <person name="Staton M."/>
            <person name="Klingeman W."/>
            <person name="Hadziabdic D."/>
        </authorList>
    </citation>
    <scope>NUCLEOTIDE SEQUENCE</scope>
    <source>
        <strain evidence="6">1262</strain>
    </source>
</reference>
<dbReference type="SUPFAM" id="SSF53335">
    <property type="entry name" value="S-adenosyl-L-methionine-dependent methyltransferases"/>
    <property type="match status" value="1"/>
</dbReference>
<keyword evidence="7" id="KW-1185">Reference proteome</keyword>
<dbReference type="PANTHER" id="PTHR35897">
    <property type="entry name" value="METHYLTRANSFERASE AUSD"/>
    <property type="match status" value="1"/>
</dbReference>
<dbReference type="InterPro" id="IPR029063">
    <property type="entry name" value="SAM-dependent_MTases_sf"/>
</dbReference>
<comment type="caution">
    <text evidence="6">The sequence shown here is derived from an EMBL/GenBank/DDBJ whole genome shotgun (WGS) entry which is preliminary data.</text>
</comment>
<dbReference type="RefSeq" id="XP_035321357.1">
    <property type="nucleotide sequence ID" value="XM_035468977.1"/>
</dbReference>
<evidence type="ECO:0000259" key="5">
    <source>
        <dbReference type="Pfam" id="PF13649"/>
    </source>
</evidence>
<comment type="pathway">
    <text evidence="1">Secondary metabolite biosynthesis.</text>
</comment>
<dbReference type="Gene3D" id="3.40.50.150">
    <property type="entry name" value="Vaccinia Virus protein VP39"/>
    <property type="match status" value="1"/>
</dbReference>
<dbReference type="EMBL" id="JAANYQ010000008">
    <property type="protein sequence ID" value="KAF4122705.1"/>
    <property type="molecule type" value="Genomic_DNA"/>
</dbReference>
<evidence type="ECO:0000256" key="1">
    <source>
        <dbReference type="ARBA" id="ARBA00005179"/>
    </source>
</evidence>
<dbReference type="CDD" id="cd02440">
    <property type="entry name" value="AdoMet_MTases"/>
    <property type="match status" value="1"/>
</dbReference>
<dbReference type="PANTHER" id="PTHR35897:SF1">
    <property type="entry name" value="METHYLTRANSFERASE AUSD"/>
    <property type="match status" value="1"/>
</dbReference>
<dbReference type="Pfam" id="PF13649">
    <property type="entry name" value="Methyltransf_25"/>
    <property type="match status" value="1"/>
</dbReference>
<evidence type="ECO:0000256" key="4">
    <source>
        <dbReference type="ARBA" id="ARBA00038314"/>
    </source>
</evidence>
<keyword evidence="2" id="KW-0808">Transferase</keyword>
<protein>
    <recommendedName>
        <fullName evidence="5">Methyltransferase domain-containing protein</fullName>
    </recommendedName>
</protein>
<dbReference type="Proteomes" id="UP000749293">
    <property type="component" value="Unassembled WGS sequence"/>
</dbReference>
<evidence type="ECO:0000313" key="7">
    <source>
        <dbReference type="Proteomes" id="UP000749293"/>
    </source>
</evidence>
<feature type="domain" description="Methyltransferase" evidence="5">
    <location>
        <begin position="113"/>
        <end position="214"/>
    </location>
</feature>
<dbReference type="GeneID" id="55973235"/>
<dbReference type="OrthoDB" id="2094832at2759"/>
<gene>
    <name evidence="6" type="ORF">GMORB2_7012</name>
</gene>
<dbReference type="GO" id="GO:0016740">
    <property type="term" value="F:transferase activity"/>
    <property type="evidence" value="ECO:0007669"/>
    <property type="project" value="UniProtKB-KW"/>
</dbReference>
<evidence type="ECO:0000256" key="2">
    <source>
        <dbReference type="ARBA" id="ARBA00022679"/>
    </source>
</evidence>
<proteinExistence type="inferred from homology"/>
<evidence type="ECO:0000256" key="3">
    <source>
        <dbReference type="ARBA" id="ARBA00022691"/>
    </source>
</evidence>
<name>A0A9P5D4E2_9HYPO</name>
<dbReference type="InterPro" id="IPR051654">
    <property type="entry name" value="Meroterpenoid_MTases"/>
</dbReference>
<keyword evidence="3" id="KW-0949">S-adenosyl-L-methionine</keyword>